<dbReference type="EMBL" id="JATAAI010000018">
    <property type="protein sequence ID" value="KAK1739379.1"/>
    <property type="molecule type" value="Genomic_DNA"/>
</dbReference>
<comment type="caution">
    <text evidence="3">The sequence shown here is derived from an EMBL/GenBank/DDBJ whole genome shotgun (WGS) entry which is preliminary data.</text>
</comment>
<dbReference type="Proteomes" id="UP001224775">
    <property type="component" value="Unassembled WGS sequence"/>
</dbReference>
<protein>
    <recommendedName>
        <fullName evidence="2">Nucleotide-diphospho-sugar transferase domain-containing protein</fullName>
    </recommendedName>
</protein>
<dbReference type="GO" id="GO:0005794">
    <property type="term" value="C:Golgi apparatus"/>
    <property type="evidence" value="ECO:0007669"/>
    <property type="project" value="TreeGrafter"/>
</dbReference>
<evidence type="ECO:0000313" key="3">
    <source>
        <dbReference type="EMBL" id="KAK1739379.1"/>
    </source>
</evidence>
<feature type="transmembrane region" description="Helical" evidence="1">
    <location>
        <begin position="12"/>
        <end position="29"/>
    </location>
</feature>
<reference evidence="3" key="1">
    <citation type="submission" date="2023-06" db="EMBL/GenBank/DDBJ databases">
        <title>Survivors Of The Sea: Transcriptome response of Skeletonema marinoi to long-term dormancy.</title>
        <authorList>
            <person name="Pinder M.I.M."/>
            <person name="Kourtchenko O."/>
            <person name="Robertson E.K."/>
            <person name="Larsson T."/>
            <person name="Maumus F."/>
            <person name="Osuna-Cruz C.M."/>
            <person name="Vancaester E."/>
            <person name="Stenow R."/>
            <person name="Vandepoele K."/>
            <person name="Ploug H."/>
            <person name="Bruchert V."/>
            <person name="Godhe A."/>
            <person name="Topel M."/>
        </authorList>
    </citation>
    <scope>NUCLEOTIDE SEQUENCE</scope>
    <source>
        <strain evidence="3">R05AC</strain>
    </source>
</reference>
<dbReference type="Pfam" id="PF03407">
    <property type="entry name" value="Nucleotid_trans"/>
    <property type="match status" value="1"/>
</dbReference>
<evidence type="ECO:0000259" key="2">
    <source>
        <dbReference type="Pfam" id="PF03407"/>
    </source>
</evidence>
<proteinExistence type="predicted"/>
<dbReference type="GO" id="GO:0016757">
    <property type="term" value="F:glycosyltransferase activity"/>
    <property type="evidence" value="ECO:0007669"/>
    <property type="project" value="TreeGrafter"/>
</dbReference>
<gene>
    <name evidence="3" type="ORF">QTG54_009922</name>
</gene>
<name>A0AAD9DB24_9STRA</name>
<dbReference type="PANTHER" id="PTHR47032">
    <property type="entry name" value="UDP-D-XYLOSE:L-FUCOSE ALPHA-1,3-D-XYLOSYLTRANSFERASE-RELATED"/>
    <property type="match status" value="1"/>
</dbReference>
<dbReference type="AlphaFoldDB" id="A0AAD9DB24"/>
<keyword evidence="1" id="KW-0472">Membrane</keyword>
<dbReference type="InterPro" id="IPR052636">
    <property type="entry name" value="UDP-D-xylose:L-fucose_XylT"/>
</dbReference>
<dbReference type="InterPro" id="IPR005069">
    <property type="entry name" value="Nucl-diP-sugar_transferase"/>
</dbReference>
<evidence type="ECO:0000256" key="1">
    <source>
        <dbReference type="SAM" id="Phobius"/>
    </source>
</evidence>
<accession>A0AAD9DB24</accession>
<evidence type="ECO:0000313" key="4">
    <source>
        <dbReference type="Proteomes" id="UP001224775"/>
    </source>
</evidence>
<sequence>MSVAFLRSRHAQILILLLIAVQVIFNFYSSNRFISRLDGDENSSKDESVLISTSGVGVVTNDGMLRSSSNISTNEDIKIIAFADKHYVALAKVWYERLSSLGYTEHYIVCVDDKSYKKLSQGNYRLIQRYITNPDYAHPVVGFGRQLYSLRLQFTLEMLQNGTHVLVTDVDNIFNRYVPLAGFLEERFDVFHAYEMKYPMNLFQENGFVVCAGHQFIRSNSATISYLRDEVLGDCFKANNCDDQVRYNVALHKLRIHWNANPFGKDRIKISSNVKENDGLLVEQLTGTASLGDNVKLRIKIWDRDFCWRLSNDLPEKCPSMKNNWVAMPTKLDEHISEKRFNKVGKKIAMFRVWDNICRGGDARR</sequence>
<dbReference type="PANTHER" id="PTHR47032:SF1">
    <property type="entry name" value="UDP-D-XYLOSE:L-FUCOSE ALPHA-1,3-D-XYLOSYLTRANSFERASE-RELATED"/>
    <property type="match status" value="1"/>
</dbReference>
<feature type="domain" description="Nucleotide-diphospho-sugar transferase" evidence="2">
    <location>
        <begin position="108"/>
        <end position="229"/>
    </location>
</feature>
<keyword evidence="1" id="KW-0812">Transmembrane</keyword>
<keyword evidence="1" id="KW-1133">Transmembrane helix</keyword>
<keyword evidence="4" id="KW-1185">Reference proteome</keyword>
<organism evidence="3 4">
    <name type="scientific">Skeletonema marinoi</name>
    <dbReference type="NCBI Taxonomy" id="267567"/>
    <lineage>
        <taxon>Eukaryota</taxon>
        <taxon>Sar</taxon>
        <taxon>Stramenopiles</taxon>
        <taxon>Ochrophyta</taxon>
        <taxon>Bacillariophyta</taxon>
        <taxon>Coscinodiscophyceae</taxon>
        <taxon>Thalassiosirophycidae</taxon>
        <taxon>Thalassiosirales</taxon>
        <taxon>Skeletonemataceae</taxon>
        <taxon>Skeletonema</taxon>
        <taxon>Skeletonema marinoi-dohrnii complex</taxon>
    </lineage>
</organism>